<gene>
    <name evidence="2" type="ORF">SAMN05421810_106251</name>
</gene>
<dbReference type="Proteomes" id="UP000198727">
    <property type="component" value="Unassembled WGS sequence"/>
</dbReference>
<dbReference type="AlphaFoldDB" id="A0A1I5XTU6"/>
<evidence type="ECO:0008006" key="4">
    <source>
        <dbReference type="Google" id="ProtNLM"/>
    </source>
</evidence>
<evidence type="ECO:0000313" key="3">
    <source>
        <dbReference type="Proteomes" id="UP000198727"/>
    </source>
</evidence>
<evidence type="ECO:0000256" key="1">
    <source>
        <dbReference type="SAM" id="SignalP"/>
    </source>
</evidence>
<evidence type="ECO:0000313" key="2">
    <source>
        <dbReference type="EMBL" id="SFQ35393.1"/>
    </source>
</evidence>
<accession>A0A1I5XTU6</accession>
<keyword evidence="1" id="KW-0732">Signal</keyword>
<protein>
    <recommendedName>
        <fullName evidence="4">Secreted protein</fullName>
    </recommendedName>
</protein>
<keyword evidence="3" id="KW-1185">Reference proteome</keyword>
<reference evidence="3" key="1">
    <citation type="submission" date="2016-10" db="EMBL/GenBank/DDBJ databases">
        <authorList>
            <person name="Varghese N."/>
            <person name="Submissions S."/>
        </authorList>
    </citation>
    <scope>NUCLEOTIDE SEQUENCE [LARGE SCALE GENOMIC DNA]</scope>
    <source>
        <strain evidence="3">CGMCC 4.5579</strain>
    </source>
</reference>
<dbReference type="EMBL" id="FOWW01000006">
    <property type="protein sequence ID" value="SFQ35393.1"/>
    <property type="molecule type" value="Genomic_DNA"/>
</dbReference>
<organism evidence="2 3">
    <name type="scientific">Amycolatopsis arida</name>
    <dbReference type="NCBI Taxonomy" id="587909"/>
    <lineage>
        <taxon>Bacteria</taxon>
        <taxon>Bacillati</taxon>
        <taxon>Actinomycetota</taxon>
        <taxon>Actinomycetes</taxon>
        <taxon>Pseudonocardiales</taxon>
        <taxon>Pseudonocardiaceae</taxon>
        <taxon>Amycolatopsis</taxon>
    </lineage>
</organism>
<feature type="signal peptide" evidence="1">
    <location>
        <begin position="1"/>
        <end position="38"/>
    </location>
</feature>
<proteinExistence type="predicted"/>
<feature type="chain" id="PRO_5011538927" description="Secreted protein" evidence="1">
    <location>
        <begin position="39"/>
        <end position="149"/>
    </location>
</feature>
<name>A0A1I5XTU6_9PSEU</name>
<sequence length="149" mass="15463">MFFQVSLAYRQIALPSLASALASTNAATCLACACWARAASACAARWVGSASAGSVPGFGGAGSGSRIWVAVSVSPPSAAIRRALAIRVCAVCRSSAYFSKDWPARSASSARWSARLPPELIFARNASAAGPVQSASVLVRAWWIWVVQS</sequence>